<dbReference type="KEGG" id="amur:ADH66_10420"/>
<evidence type="ECO:0000313" key="4">
    <source>
        <dbReference type="EMBL" id="ASB41027.1"/>
    </source>
</evidence>
<feature type="domain" description="Fe-containing alcohol dehydrogenase-like C-terminal" evidence="3">
    <location>
        <begin position="189"/>
        <end position="382"/>
    </location>
</feature>
<evidence type="ECO:0000259" key="3">
    <source>
        <dbReference type="Pfam" id="PF25137"/>
    </source>
</evidence>
<dbReference type="PANTHER" id="PTHR43633:SF1">
    <property type="entry name" value="ALCOHOL DEHYDROGENASE YQHD"/>
    <property type="match status" value="1"/>
</dbReference>
<name>A0A1Z2XRF3_9FIRM</name>
<dbReference type="FunFam" id="3.40.50.1970:FF:000003">
    <property type="entry name" value="Alcohol dehydrogenase, iron-containing"/>
    <property type="match status" value="1"/>
</dbReference>
<dbReference type="Proteomes" id="UP000196710">
    <property type="component" value="Chromosome"/>
</dbReference>
<reference evidence="4" key="1">
    <citation type="journal article" date="2017" name="Genome Announc.">
        <title>High-Quality Whole-Genome Sequences of the Oligo-Mouse-Microbiota Bacterial Community.</title>
        <authorList>
            <person name="Garzetti D."/>
            <person name="Brugiroux S."/>
            <person name="Bunk B."/>
            <person name="Pukall R."/>
            <person name="McCoy K.D."/>
            <person name="Macpherson A.J."/>
            <person name="Stecher B."/>
        </authorList>
    </citation>
    <scope>NUCLEOTIDE SEQUENCE</scope>
    <source>
        <strain evidence="4">KB18</strain>
    </source>
</reference>
<dbReference type="PANTHER" id="PTHR43633">
    <property type="entry name" value="ALCOHOL DEHYDROGENASE YQHD"/>
    <property type="match status" value="1"/>
</dbReference>
<dbReference type="EMBL" id="CP021422">
    <property type="protein sequence ID" value="ASB41027.1"/>
    <property type="molecule type" value="Genomic_DNA"/>
</dbReference>
<dbReference type="GO" id="GO:1990362">
    <property type="term" value="F:butanol dehydrogenase (NAD+) activity"/>
    <property type="evidence" value="ECO:0007669"/>
    <property type="project" value="InterPro"/>
</dbReference>
<dbReference type="CDD" id="cd08187">
    <property type="entry name" value="BDH"/>
    <property type="match status" value="1"/>
</dbReference>
<feature type="domain" description="Alcohol dehydrogenase iron-type/glycerol dehydrogenase GldA" evidence="2">
    <location>
        <begin position="9"/>
        <end position="177"/>
    </location>
</feature>
<dbReference type="InterPro" id="IPR001670">
    <property type="entry name" value="ADH_Fe/GldA"/>
</dbReference>
<evidence type="ECO:0000259" key="2">
    <source>
        <dbReference type="Pfam" id="PF00465"/>
    </source>
</evidence>
<keyword evidence="6" id="KW-1185">Reference proteome</keyword>
<dbReference type="GO" id="GO:0046872">
    <property type="term" value="F:metal ion binding"/>
    <property type="evidence" value="ECO:0007669"/>
    <property type="project" value="InterPro"/>
</dbReference>
<organism evidence="5 7">
    <name type="scientific">Acutalibacter muris</name>
    <dbReference type="NCBI Taxonomy" id="1796620"/>
    <lineage>
        <taxon>Bacteria</taxon>
        <taxon>Bacillati</taxon>
        <taxon>Bacillota</taxon>
        <taxon>Clostridia</taxon>
        <taxon>Eubacteriales</taxon>
        <taxon>Acutalibacteraceae</taxon>
        <taxon>Acutalibacter</taxon>
    </lineage>
</organism>
<accession>A0A1Z2XRF3</accession>
<dbReference type="InterPro" id="IPR056798">
    <property type="entry name" value="ADH_Fe_C"/>
</dbReference>
<evidence type="ECO:0000313" key="6">
    <source>
        <dbReference type="Proteomes" id="UP000196710"/>
    </source>
</evidence>
<proteinExistence type="predicted"/>
<dbReference type="GO" id="GO:0008106">
    <property type="term" value="F:alcohol dehydrogenase (NADP+) activity"/>
    <property type="evidence" value="ECO:0007669"/>
    <property type="project" value="TreeGrafter"/>
</dbReference>
<dbReference type="GO" id="GO:1990002">
    <property type="term" value="F:methylglyoxal reductase (NADPH) (acetol producing) activity"/>
    <property type="evidence" value="ECO:0007669"/>
    <property type="project" value="TreeGrafter"/>
</dbReference>
<evidence type="ECO:0000256" key="1">
    <source>
        <dbReference type="ARBA" id="ARBA00023002"/>
    </source>
</evidence>
<dbReference type="Gene3D" id="3.40.50.1970">
    <property type="match status" value="1"/>
</dbReference>
<dbReference type="SUPFAM" id="SSF56796">
    <property type="entry name" value="Dehydroquinate synthase-like"/>
    <property type="match status" value="1"/>
</dbReference>
<evidence type="ECO:0000313" key="5">
    <source>
        <dbReference type="EMBL" id="QQR30308.1"/>
    </source>
</evidence>
<dbReference type="InterPro" id="IPR044731">
    <property type="entry name" value="BDH-like"/>
</dbReference>
<keyword evidence="1" id="KW-0560">Oxidoreductase</keyword>
<dbReference type="RefSeq" id="WP_066541094.1">
    <property type="nucleotide sequence ID" value="NZ_CP021422.1"/>
</dbReference>
<evidence type="ECO:0000313" key="7">
    <source>
        <dbReference type="Proteomes" id="UP000596035"/>
    </source>
</evidence>
<reference evidence="6" key="2">
    <citation type="submission" date="2017-05" db="EMBL/GenBank/DDBJ databases">
        <title>Improved OligoMM genomes.</title>
        <authorList>
            <person name="Garzetti D."/>
        </authorList>
    </citation>
    <scope>NUCLEOTIDE SEQUENCE [LARGE SCALE GENOMIC DNA]</scope>
    <source>
        <strain evidence="6">KB18</strain>
    </source>
</reference>
<gene>
    <name evidence="4" type="ORF">ADH66_10420</name>
    <name evidence="5" type="ORF">I5Q82_00740</name>
</gene>
<dbReference type="Pfam" id="PF25137">
    <property type="entry name" value="ADH_Fe_C"/>
    <property type="match status" value="1"/>
</dbReference>
<dbReference type="Gene3D" id="1.20.1090.10">
    <property type="entry name" value="Dehydroquinate synthase-like - alpha domain"/>
    <property type="match status" value="1"/>
</dbReference>
<reference evidence="5 7" key="3">
    <citation type="submission" date="2020-11" db="EMBL/GenBank/DDBJ databases">
        <title>Closed and high quality bacterial genomes of the OMM12 community.</title>
        <authorList>
            <person name="Marbouty M."/>
            <person name="Lamy-Besnier Q."/>
            <person name="Debarbieux L."/>
            <person name="Koszul R."/>
        </authorList>
    </citation>
    <scope>NUCLEOTIDE SEQUENCE [LARGE SCALE GENOMIC DNA]</scope>
    <source>
        <strain evidence="5 7">KB18</strain>
    </source>
</reference>
<protein>
    <submittedName>
        <fullName evidence="5">Iron-containing alcohol dehydrogenase</fullName>
    </submittedName>
</protein>
<dbReference type="GO" id="GO:0005829">
    <property type="term" value="C:cytosol"/>
    <property type="evidence" value="ECO:0007669"/>
    <property type="project" value="TreeGrafter"/>
</dbReference>
<dbReference type="Proteomes" id="UP000596035">
    <property type="component" value="Chromosome"/>
</dbReference>
<dbReference type="EMBL" id="CP065321">
    <property type="protein sequence ID" value="QQR30308.1"/>
    <property type="molecule type" value="Genomic_DNA"/>
</dbReference>
<sequence length="385" mass="41911">MKNFFYHAPVKVLFGEGGVERHLGMELRAYGKTVMLAYGGGSVKRSGLYDQLTGILEQAGKTVVDFGGITSNPTYDMVVKGAETVKNQNVDFILAVGGGSVMDCVKVISAAAKAPGDYWKLIFEDHYYPMSGTPWGAVVTLSGTGSEMNGLGGISNKALNTKATMPGTPAGFAICDPTYLLTVPQKQLASGIFDNLSHCMETYFGPGECVSDAMNEAVMHDIIENARAWRRDPKNIEILGNLMWDSSLPQTFLFNCGKEGGFQCHPIEAQLCAYTGGNHGMALAVIHPSYYRHIVKDMPEKFARFGQRVFDLDPAGKTTQELADEAVEAVAAFVKELGLDSSFTELGLKVDEDILRKVSENCGVNPSMPRVLPREEIFQMLMEVM</sequence>
<dbReference type="Pfam" id="PF00465">
    <property type="entry name" value="Fe-ADH"/>
    <property type="match status" value="1"/>
</dbReference>
<dbReference type="AlphaFoldDB" id="A0A1Z2XRF3"/>